<gene>
    <name evidence="1" type="ORF">KPL71_007646</name>
</gene>
<proteinExistence type="predicted"/>
<sequence length="261" mass="29944">MAGSSSRGTAELQSECARLQLNEEEEGELEVAGEEDADNGKNKVDSRFCLVGSFLTDKVINFAIMKNTMAALWRSGKVNVRGILDAGPWTFNQHILLVHRLGADEQPHNVPLFYTTFWIQVYNMPLGFQSERILQSIGSYIGSFLESDENNLKGVWRNYMCLRVSLDVRKPLKRRMRLKRTGGDWFWVDFKYERLNVFCFICGLLGHTERNCPTLYDSIESNAPRLYGTWTKAPPRRGIMNSGEWWLRSEPSRMEEGISSN</sequence>
<organism evidence="1 2">
    <name type="scientific">Citrus sinensis</name>
    <name type="common">Sweet orange</name>
    <name type="synonym">Citrus aurantium var. sinensis</name>
    <dbReference type="NCBI Taxonomy" id="2711"/>
    <lineage>
        <taxon>Eukaryota</taxon>
        <taxon>Viridiplantae</taxon>
        <taxon>Streptophyta</taxon>
        <taxon>Embryophyta</taxon>
        <taxon>Tracheophyta</taxon>
        <taxon>Spermatophyta</taxon>
        <taxon>Magnoliopsida</taxon>
        <taxon>eudicotyledons</taxon>
        <taxon>Gunneridae</taxon>
        <taxon>Pentapetalae</taxon>
        <taxon>rosids</taxon>
        <taxon>malvids</taxon>
        <taxon>Sapindales</taxon>
        <taxon>Rutaceae</taxon>
        <taxon>Aurantioideae</taxon>
        <taxon>Citrus</taxon>
    </lineage>
</organism>
<evidence type="ECO:0000313" key="1">
    <source>
        <dbReference type="EMBL" id="KAH9779226.1"/>
    </source>
</evidence>
<dbReference type="EMBL" id="CM039172">
    <property type="protein sequence ID" value="KAH9779226.1"/>
    <property type="molecule type" value="Genomic_DNA"/>
</dbReference>
<evidence type="ECO:0000313" key="2">
    <source>
        <dbReference type="Proteomes" id="UP000829398"/>
    </source>
</evidence>
<comment type="caution">
    <text evidence="1">The sequence shown here is derived from an EMBL/GenBank/DDBJ whole genome shotgun (WGS) entry which is preliminary data.</text>
</comment>
<name>A0ACB8M104_CITSI</name>
<keyword evidence="2" id="KW-1185">Reference proteome</keyword>
<protein>
    <submittedName>
        <fullName evidence="1">CCHC-type domain-containing protein</fullName>
    </submittedName>
</protein>
<dbReference type="Proteomes" id="UP000829398">
    <property type="component" value="Chromosome 3"/>
</dbReference>
<reference evidence="2" key="1">
    <citation type="journal article" date="2023" name="Hortic. Res.">
        <title>A chromosome-level phased genome enabling allele-level studies in sweet orange: a case study on citrus Huanglongbing tolerance.</title>
        <authorList>
            <person name="Wu B."/>
            <person name="Yu Q."/>
            <person name="Deng Z."/>
            <person name="Duan Y."/>
            <person name="Luo F."/>
            <person name="Gmitter F. Jr."/>
        </authorList>
    </citation>
    <scope>NUCLEOTIDE SEQUENCE [LARGE SCALE GENOMIC DNA]</scope>
    <source>
        <strain evidence="2">cv. Valencia</strain>
    </source>
</reference>
<accession>A0ACB8M104</accession>